<dbReference type="PROSITE" id="PS50994">
    <property type="entry name" value="INTEGRASE"/>
    <property type="match status" value="1"/>
</dbReference>
<dbReference type="EMBL" id="JMCC02000194">
    <property type="protein sequence ID" value="KIG11706.1"/>
    <property type="molecule type" value="Genomic_DNA"/>
</dbReference>
<organism evidence="3 4">
    <name type="scientific">Enhygromyxa salina</name>
    <dbReference type="NCBI Taxonomy" id="215803"/>
    <lineage>
        <taxon>Bacteria</taxon>
        <taxon>Pseudomonadati</taxon>
        <taxon>Myxococcota</taxon>
        <taxon>Polyangia</taxon>
        <taxon>Nannocystales</taxon>
        <taxon>Nannocystaceae</taxon>
        <taxon>Enhygromyxa</taxon>
    </lineage>
</organism>
<evidence type="ECO:0000313" key="4">
    <source>
        <dbReference type="Proteomes" id="UP000031599"/>
    </source>
</evidence>
<dbReference type="GO" id="GO:0003676">
    <property type="term" value="F:nucleic acid binding"/>
    <property type="evidence" value="ECO:0007669"/>
    <property type="project" value="InterPro"/>
</dbReference>
<feature type="domain" description="Integrase catalytic" evidence="2">
    <location>
        <begin position="140"/>
        <end position="321"/>
    </location>
</feature>
<comment type="similarity">
    <text evidence="1">Belongs to the transposase IS21/IS408/IS1162 family.</text>
</comment>
<dbReference type="InterPro" id="IPR054353">
    <property type="entry name" value="IstA-like_C"/>
</dbReference>
<dbReference type="Gene3D" id="3.30.420.10">
    <property type="entry name" value="Ribonuclease H-like superfamily/Ribonuclease H"/>
    <property type="match status" value="1"/>
</dbReference>
<evidence type="ECO:0000313" key="3">
    <source>
        <dbReference type="EMBL" id="KIG11706.1"/>
    </source>
</evidence>
<evidence type="ECO:0000259" key="2">
    <source>
        <dbReference type="PROSITE" id="PS50994"/>
    </source>
</evidence>
<dbReference type="RefSeq" id="WP_165704166.1">
    <property type="nucleotide sequence ID" value="NZ_JMCC02000194.1"/>
</dbReference>
<dbReference type="InterPro" id="IPR001584">
    <property type="entry name" value="Integrase_cat-core"/>
</dbReference>
<dbReference type="PANTHER" id="PTHR35004">
    <property type="entry name" value="TRANSPOSASE RV3428C-RELATED"/>
    <property type="match status" value="1"/>
</dbReference>
<dbReference type="SUPFAM" id="SSF53098">
    <property type="entry name" value="Ribonuclease H-like"/>
    <property type="match status" value="1"/>
</dbReference>
<dbReference type="NCBIfam" id="NF033546">
    <property type="entry name" value="transpos_IS21"/>
    <property type="match status" value="1"/>
</dbReference>
<evidence type="ECO:0000256" key="1">
    <source>
        <dbReference type="ARBA" id="ARBA00009277"/>
    </source>
</evidence>
<reference evidence="3 4" key="1">
    <citation type="submission" date="2014-12" db="EMBL/GenBank/DDBJ databases">
        <title>Genome assembly of Enhygromyxa salina DSM 15201.</title>
        <authorList>
            <person name="Sharma G."/>
            <person name="Subramanian S."/>
        </authorList>
    </citation>
    <scope>NUCLEOTIDE SEQUENCE [LARGE SCALE GENOMIC DNA]</scope>
    <source>
        <strain evidence="3 4">DSM 15201</strain>
    </source>
</reference>
<sequence length="529" mass="59970">MQAIDMHLLQELVRLHRLGLSSRVIAKRLGISRNTERKYRGPLTDARMLEGDPAALPELAEIKAVIAASHGDDTPATRPSSIEDWAEAIEAMLDAGAGPTAIYDRLRLDERFEGSLGAVKRLCARVRKVKGIAPEDVAIRVETPAGEVAQVDFGYVGKLYDADEGRLRKAWAFVMVLAFSRLMVVRIVFDQKVETWLRCHAEAFAELGGVPKVIVPDNLKAAVIRAGFGVDDKTTLNRSYREFARFFGFQVDPTPVRAPEKKGKVESGVKYVKNNFFAARKDLLDVGELRVELRRWLDNIANSRTHGTTQRRPAELFAVEREHLLALPSQRWEPVVWREAKVHTDTHVQVDRAMYSVPWRLVGKPVLIRLTKHSVEIYWDDVRVATHARQQPGKRSTIDAHLPEIRRDFRHRSRDFWEQRADALGEDVGAYIREVFDADDVLSQLRTVQSIVTHLETFPVERARATCRRASFYGLHSYGGIKNILRKGLDLEPLPIVVQRQGGVLEPRRFTRDIGELLQLPLEKTDAPN</sequence>
<dbReference type="InterPro" id="IPR036397">
    <property type="entry name" value="RNaseH_sf"/>
</dbReference>
<dbReference type="Pfam" id="PF00665">
    <property type="entry name" value="rve"/>
    <property type="match status" value="1"/>
</dbReference>
<name>A0A0C2CKI5_9BACT</name>
<dbReference type="PANTHER" id="PTHR35004:SF8">
    <property type="entry name" value="TRANSPOSASE RV3428C-RELATED"/>
    <property type="match status" value="1"/>
</dbReference>
<comment type="caution">
    <text evidence="3">The sequence shown here is derived from an EMBL/GenBank/DDBJ whole genome shotgun (WGS) entry which is preliminary data.</text>
</comment>
<protein>
    <submittedName>
        <fullName evidence="3">Mobile element protein</fullName>
    </submittedName>
</protein>
<proteinExistence type="inferred from homology"/>
<dbReference type="Proteomes" id="UP000031599">
    <property type="component" value="Unassembled WGS sequence"/>
</dbReference>
<gene>
    <name evidence="3" type="ORF">DB30_02618</name>
</gene>
<dbReference type="InterPro" id="IPR012337">
    <property type="entry name" value="RNaseH-like_sf"/>
</dbReference>
<accession>A0A0C2CKI5</accession>
<dbReference type="GO" id="GO:0015074">
    <property type="term" value="P:DNA integration"/>
    <property type="evidence" value="ECO:0007669"/>
    <property type="project" value="InterPro"/>
</dbReference>
<dbReference type="AlphaFoldDB" id="A0A0C2CKI5"/>
<dbReference type="Pfam" id="PF22483">
    <property type="entry name" value="Mu-transpos_C_2"/>
    <property type="match status" value="1"/>
</dbReference>